<keyword evidence="6" id="KW-0325">Glycoprotein</keyword>
<feature type="chain" id="PRO_5003580509" evidence="7">
    <location>
        <begin position="28"/>
        <end position="543"/>
    </location>
</feature>
<gene>
    <name evidence="9" type="primary">LGI3</name>
</gene>
<evidence type="ECO:0000313" key="10">
    <source>
        <dbReference type="Proteomes" id="UP000008672"/>
    </source>
</evidence>
<dbReference type="AlphaFoldDB" id="H3B602"/>
<evidence type="ECO:0000256" key="2">
    <source>
        <dbReference type="ARBA" id="ARBA00022525"/>
    </source>
</evidence>
<dbReference type="InterPro" id="IPR051295">
    <property type="entry name" value="LGI_related"/>
</dbReference>
<dbReference type="OMA" id="WDTNIDK"/>
<dbReference type="Pfam" id="PF13855">
    <property type="entry name" value="LRR_8"/>
    <property type="match status" value="1"/>
</dbReference>
<dbReference type="InParanoid" id="H3B602"/>
<dbReference type="HOGENOM" id="CLU_036403_0_0_1"/>
<dbReference type="STRING" id="7897.ENSLACP00000017323"/>
<dbReference type="EMBL" id="AFYH01063648">
    <property type="status" value="NOT_ANNOTATED_CDS"/>
    <property type="molecule type" value="Genomic_DNA"/>
</dbReference>
<evidence type="ECO:0000313" key="9">
    <source>
        <dbReference type="Ensembl" id="ENSLACP00000017323.1"/>
    </source>
</evidence>
<dbReference type="PANTHER" id="PTHR24367">
    <property type="entry name" value="LEUCINE-RICH REPEAT-CONTAINING PROTEIN"/>
    <property type="match status" value="1"/>
</dbReference>
<dbReference type="Bgee" id="ENSLACG00000015258">
    <property type="expression patterns" value="Expressed in post-anal tail muscle and 1 other cell type or tissue"/>
</dbReference>
<dbReference type="InterPro" id="IPR001611">
    <property type="entry name" value="Leu-rich_rpt"/>
</dbReference>
<evidence type="ECO:0000256" key="6">
    <source>
        <dbReference type="ARBA" id="ARBA00023180"/>
    </source>
</evidence>
<reference evidence="9" key="2">
    <citation type="submission" date="2025-08" db="UniProtKB">
        <authorList>
            <consortium name="Ensembl"/>
        </authorList>
    </citation>
    <scope>IDENTIFICATION</scope>
</reference>
<dbReference type="GO" id="GO:0005576">
    <property type="term" value="C:extracellular region"/>
    <property type="evidence" value="ECO:0007669"/>
    <property type="project" value="UniProtKB-SubCell"/>
</dbReference>
<dbReference type="FunFam" id="3.80.10.10:FF:000017">
    <property type="entry name" value="leucine-rich repeat LGI family member 3"/>
    <property type="match status" value="1"/>
</dbReference>
<dbReference type="SUPFAM" id="SSF101908">
    <property type="entry name" value="Putative isomerase YbhE"/>
    <property type="match status" value="1"/>
</dbReference>
<evidence type="ECO:0000256" key="4">
    <source>
        <dbReference type="ARBA" id="ARBA00022729"/>
    </source>
</evidence>
<dbReference type="FunCoup" id="H3B602">
    <property type="interactions" value="21"/>
</dbReference>
<comment type="subcellular location">
    <subcellularLocation>
        <location evidence="1">Secreted</location>
    </subcellularLocation>
</comment>
<feature type="domain" description="LRRCT" evidence="8">
    <location>
        <begin position="165"/>
        <end position="214"/>
    </location>
</feature>
<dbReference type="Proteomes" id="UP000008672">
    <property type="component" value="Unassembled WGS sequence"/>
</dbReference>
<evidence type="ECO:0000256" key="7">
    <source>
        <dbReference type="SAM" id="SignalP"/>
    </source>
</evidence>
<evidence type="ECO:0000259" key="8">
    <source>
        <dbReference type="SMART" id="SM00082"/>
    </source>
</evidence>
<protein>
    <submittedName>
        <fullName evidence="9">Leucine rich repeat LGI family member 3</fullName>
    </submittedName>
</protein>
<dbReference type="InterPro" id="IPR003591">
    <property type="entry name" value="Leu-rich_rpt_typical-subtyp"/>
</dbReference>
<evidence type="ECO:0000256" key="5">
    <source>
        <dbReference type="ARBA" id="ARBA00022737"/>
    </source>
</evidence>
<dbReference type="GeneTree" id="ENSGT00940000160296"/>
<dbReference type="SMART" id="SM00082">
    <property type="entry name" value="LRRCT"/>
    <property type="match status" value="1"/>
</dbReference>
<organism evidence="9 10">
    <name type="scientific">Latimeria chalumnae</name>
    <name type="common">Coelacanth</name>
    <dbReference type="NCBI Taxonomy" id="7897"/>
    <lineage>
        <taxon>Eukaryota</taxon>
        <taxon>Metazoa</taxon>
        <taxon>Chordata</taxon>
        <taxon>Craniata</taxon>
        <taxon>Vertebrata</taxon>
        <taxon>Euteleostomi</taxon>
        <taxon>Coelacanthiformes</taxon>
        <taxon>Coelacanthidae</taxon>
        <taxon>Latimeria</taxon>
    </lineage>
</organism>
<reference evidence="10" key="1">
    <citation type="submission" date="2011-08" db="EMBL/GenBank/DDBJ databases">
        <title>The draft genome of Latimeria chalumnae.</title>
        <authorList>
            <person name="Di Palma F."/>
            <person name="Alfoldi J."/>
            <person name="Johnson J."/>
            <person name="Berlin A."/>
            <person name="Gnerre S."/>
            <person name="Jaffe D."/>
            <person name="MacCallum I."/>
            <person name="Young S."/>
            <person name="Walker B.J."/>
            <person name="Lander E."/>
            <person name="Lindblad-Toh K."/>
        </authorList>
    </citation>
    <scope>NUCLEOTIDE SEQUENCE [LARGE SCALE GENOMIC DNA]</scope>
    <source>
        <strain evidence="10">Wild caught</strain>
    </source>
</reference>
<dbReference type="GO" id="GO:0008021">
    <property type="term" value="C:synaptic vesicle"/>
    <property type="evidence" value="ECO:0007669"/>
    <property type="project" value="TreeGrafter"/>
</dbReference>
<evidence type="ECO:0000256" key="1">
    <source>
        <dbReference type="ARBA" id="ARBA00004613"/>
    </source>
</evidence>
<keyword evidence="2" id="KW-0964">Secreted</keyword>
<sequence length="543" mass="62988">KMKSRMWEKSSVLLFTVVGCLCLSAESRKVKVRCPPTCSCTKDTAFCVDSKFIPQSLPPGIISLTLVNTAFTEIREEAFSHLHHLQFLLLNSNTFTVIRDNAFAGLSQLQYLFIENNDIQSLSKNTFRGLKSLIHLSLANNNLHSLPRSVFKDLDILTDLDMRGNSFHCDCKIKWLVDWLEFTNTSVPAISCTTPMIYEGRKIHELSPKDFYCIATDFRVYQTLPFHSISAESFIYASDLYITFAQPSTGNCTFFKWDYVERIFRKFENLSAQSAIYCKPLVVDDQLFVVVGQLFGGSHIYRWDNHIVTFNKIQDIDATQICKPIDIEAFQIDGDWFFIIADSSKAGSTTMYKWNQNGFYSHQSLHPWHRDLDIEYIENSKPKLIISSSSQAPMIYQWNRSQKQFVQQGEITDMMDVQVVKHFKYKKDIYLCLTRFIGDSKVLKWEGHRFIDVQTLPSRGSMIMQPFHIDKWQYLALGSDFSFSHIYIWDYDQYKFVKFQDFNVRAPRAFNLVSIENKNFILVSSFKGNTLVYNHLVVDTSAR</sequence>
<dbReference type="InterPro" id="IPR032675">
    <property type="entry name" value="LRR_dom_sf"/>
</dbReference>
<dbReference type="Ensembl" id="ENSLACT00000017450.1">
    <property type="protein sequence ID" value="ENSLACP00000017323.1"/>
    <property type="gene ID" value="ENSLACG00000015258.1"/>
</dbReference>
<evidence type="ECO:0000256" key="3">
    <source>
        <dbReference type="ARBA" id="ARBA00022614"/>
    </source>
</evidence>
<dbReference type="eggNOG" id="ENOG502QSAR">
    <property type="taxonomic scope" value="Eukaryota"/>
</dbReference>
<dbReference type="SMART" id="SM00369">
    <property type="entry name" value="LRR_TYP"/>
    <property type="match status" value="3"/>
</dbReference>
<proteinExistence type="predicted"/>
<dbReference type="GO" id="GO:0017157">
    <property type="term" value="P:regulation of exocytosis"/>
    <property type="evidence" value="ECO:0007669"/>
    <property type="project" value="TreeGrafter"/>
</dbReference>
<dbReference type="Pfam" id="PF03736">
    <property type="entry name" value="EPTP"/>
    <property type="match status" value="7"/>
</dbReference>
<reference evidence="9" key="3">
    <citation type="submission" date="2025-09" db="UniProtKB">
        <authorList>
            <consortium name="Ensembl"/>
        </authorList>
    </citation>
    <scope>IDENTIFICATION</scope>
</reference>
<dbReference type="SUPFAM" id="SSF52058">
    <property type="entry name" value="L domain-like"/>
    <property type="match status" value="1"/>
</dbReference>
<dbReference type="Gene3D" id="3.80.10.10">
    <property type="entry name" value="Ribonuclease Inhibitor"/>
    <property type="match status" value="1"/>
</dbReference>
<name>H3B602_LATCH</name>
<dbReference type="PANTHER" id="PTHR24367:SF10">
    <property type="entry name" value="LEUCINE-RICH REPEAT LGI FAMILY MEMBER 3"/>
    <property type="match status" value="1"/>
</dbReference>
<dbReference type="InterPro" id="IPR005492">
    <property type="entry name" value="EPTP"/>
</dbReference>
<feature type="signal peptide" evidence="7">
    <location>
        <begin position="1"/>
        <end position="27"/>
    </location>
</feature>
<accession>H3B602</accession>
<keyword evidence="4 7" id="KW-0732">Signal</keyword>
<dbReference type="InterPro" id="IPR000483">
    <property type="entry name" value="Cys-rich_flank_reg_C"/>
</dbReference>
<dbReference type="InterPro" id="IPR009039">
    <property type="entry name" value="EAR"/>
</dbReference>
<keyword evidence="3" id="KW-0433">Leucine-rich repeat</keyword>
<keyword evidence="10" id="KW-1185">Reference proteome</keyword>
<dbReference type="PROSITE" id="PS50912">
    <property type="entry name" value="EAR"/>
    <property type="match status" value="7"/>
</dbReference>
<keyword evidence="5" id="KW-0677">Repeat</keyword>